<dbReference type="PANTHER" id="PTHR15162:SF7">
    <property type="entry name" value="SUCCINYLGLUTAMATE DESUCCINYLASE"/>
    <property type="match status" value="1"/>
</dbReference>
<dbReference type="InterPro" id="IPR050178">
    <property type="entry name" value="AspA/AstE_fam"/>
</dbReference>
<name>A0ABV8RB75_9FLAO</name>
<gene>
    <name evidence="6" type="ORF">ACFOWD_09995</name>
</gene>
<evidence type="ECO:0000256" key="2">
    <source>
        <dbReference type="ARBA" id="ARBA00022723"/>
    </source>
</evidence>
<proteinExistence type="predicted"/>
<evidence type="ECO:0000256" key="4">
    <source>
        <dbReference type="ARBA" id="ARBA00022833"/>
    </source>
</evidence>
<protein>
    <submittedName>
        <fullName evidence="6">Succinylglutamate desuccinylase/aspartoacylase family protein</fullName>
    </submittedName>
</protein>
<dbReference type="PANTHER" id="PTHR15162">
    <property type="entry name" value="ASPARTOACYLASE"/>
    <property type="match status" value="1"/>
</dbReference>
<dbReference type="Gene3D" id="3.40.630.10">
    <property type="entry name" value="Zn peptidases"/>
    <property type="match status" value="1"/>
</dbReference>
<dbReference type="RefSeq" id="WP_377410233.1">
    <property type="nucleotide sequence ID" value="NZ_JBHSCY010000002.1"/>
</dbReference>
<accession>A0ABV8RB75</accession>
<keyword evidence="3" id="KW-0378">Hydrolase</keyword>
<dbReference type="InterPro" id="IPR055438">
    <property type="entry name" value="AstE_AspA_cat"/>
</dbReference>
<dbReference type="EMBL" id="JBHSCY010000002">
    <property type="protein sequence ID" value="MFC4269237.1"/>
    <property type="molecule type" value="Genomic_DNA"/>
</dbReference>
<evidence type="ECO:0000259" key="5">
    <source>
        <dbReference type="Pfam" id="PF24827"/>
    </source>
</evidence>
<comment type="caution">
    <text evidence="6">The sequence shown here is derived from an EMBL/GenBank/DDBJ whole genome shotgun (WGS) entry which is preliminary data.</text>
</comment>
<sequence>MKDDIKITSFGETISFQRIIGKKIGEINSPTVIAFAGIHGNERAGIHALQNVFEKINKENLSFNGNFYGISGNLNAIEKNIRFESVDLNRIWTEENLNLIKLLDYKTNEHKEQFEIYKTLKVIFKKHKWPFYFLDLHTTSSNTQPFITISDSLNNREFCSEFTIPTILGIEEFLDGPLLTFINEYGHVALGFEAGQHYDKLSVSNCEAFIWQALKVSNCVSQHEIDSYYKKSKALFSTFKIQHQFFQIDYKYNIKSNENFKMNPGFENFQFINKNQEIALSNDTKIYSDRSGKIFMPLYQSRGNDGFFIISKLSVFWLELSKLLRKFKFYSVLTLLPGVRKHKENEYTLMVNPKIAKFLATEIFHLLGYRKKIKKENLLYFFRRDRKERIL</sequence>
<dbReference type="SUPFAM" id="SSF53187">
    <property type="entry name" value="Zn-dependent exopeptidases"/>
    <property type="match status" value="1"/>
</dbReference>
<dbReference type="Pfam" id="PF24827">
    <property type="entry name" value="AstE_AspA_cat"/>
    <property type="match status" value="1"/>
</dbReference>
<dbReference type="Proteomes" id="UP001595826">
    <property type="component" value="Unassembled WGS sequence"/>
</dbReference>
<feature type="domain" description="Succinylglutamate desuccinylase/Aspartoacylase catalytic" evidence="5">
    <location>
        <begin position="30"/>
        <end position="196"/>
    </location>
</feature>
<evidence type="ECO:0000313" key="7">
    <source>
        <dbReference type="Proteomes" id="UP001595826"/>
    </source>
</evidence>
<keyword evidence="7" id="KW-1185">Reference proteome</keyword>
<organism evidence="6 7">
    <name type="scientific">Polaribacter marinivivus</name>
    <dbReference type="NCBI Taxonomy" id="1524260"/>
    <lineage>
        <taxon>Bacteria</taxon>
        <taxon>Pseudomonadati</taxon>
        <taxon>Bacteroidota</taxon>
        <taxon>Flavobacteriia</taxon>
        <taxon>Flavobacteriales</taxon>
        <taxon>Flavobacteriaceae</taxon>
    </lineage>
</organism>
<evidence type="ECO:0000256" key="3">
    <source>
        <dbReference type="ARBA" id="ARBA00022801"/>
    </source>
</evidence>
<keyword evidence="2" id="KW-0479">Metal-binding</keyword>
<keyword evidence="4" id="KW-0862">Zinc</keyword>
<reference evidence="7" key="1">
    <citation type="journal article" date="2019" name="Int. J. Syst. Evol. Microbiol.">
        <title>The Global Catalogue of Microorganisms (GCM) 10K type strain sequencing project: providing services to taxonomists for standard genome sequencing and annotation.</title>
        <authorList>
            <consortium name="The Broad Institute Genomics Platform"/>
            <consortium name="The Broad Institute Genome Sequencing Center for Infectious Disease"/>
            <person name="Wu L."/>
            <person name="Ma J."/>
        </authorList>
    </citation>
    <scope>NUCLEOTIDE SEQUENCE [LARGE SCALE GENOMIC DNA]</scope>
    <source>
        <strain evidence="7">CECT 8655</strain>
    </source>
</reference>
<evidence type="ECO:0000256" key="1">
    <source>
        <dbReference type="ARBA" id="ARBA00001947"/>
    </source>
</evidence>
<comment type="cofactor">
    <cofactor evidence="1">
        <name>Zn(2+)</name>
        <dbReference type="ChEBI" id="CHEBI:29105"/>
    </cofactor>
</comment>
<evidence type="ECO:0000313" key="6">
    <source>
        <dbReference type="EMBL" id="MFC4269237.1"/>
    </source>
</evidence>